<feature type="region of interest" description="Disordered" evidence="1">
    <location>
        <begin position="1"/>
        <end position="41"/>
    </location>
</feature>
<evidence type="ECO:0000313" key="3">
    <source>
        <dbReference type="Proteomes" id="UP001305414"/>
    </source>
</evidence>
<evidence type="ECO:0000256" key="1">
    <source>
        <dbReference type="SAM" id="MobiDB-lite"/>
    </source>
</evidence>
<keyword evidence="3" id="KW-1185">Reference proteome</keyword>
<comment type="caution">
    <text evidence="2">The sequence shown here is derived from an EMBL/GenBank/DDBJ whole genome shotgun (WGS) entry which is preliminary data.</text>
</comment>
<name>A0AAN7YU66_9PEZI</name>
<feature type="compositionally biased region" description="Polar residues" evidence="1">
    <location>
        <begin position="11"/>
        <end position="28"/>
    </location>
</feature>
<accession>A0AAN7YU66</accession>
<proteinExistence type="predicted"/>
<protein>
    <submittedName>
        <fullName evidence="2">Uncharacterized protein</fullName>
    </submittedName>
</protein>
<dbReference type="EMBL" id="JAWHQM010000001">
    <property type="protein sequence ID" value="KAK5624740.1"/>
    <property type="molecule type" value="Genomic_DNA"/>
</dbReference>
<gene>
    <name evidence="2" type="ORF">RRF57_000456</name>
</gene>
<dbReference type="Proteomes" id="UP001305414">
    <property type="component" value="Unassembled WGS sequence"/>
</dbReference>
<dbReference type="AlphaFoldDB" id="A0AAN7YU66"/>
<sequence length="118" mass="11589">MLTPPGLKTTGGLQIPSTTVLSTPTGQGPPSRISSIRPSRSSSTWAAVVGEGFVEALAEGAASGAPTSLISERASGEAGILTPKVFSPAVTSGASFDGVGLGINIVNGPGQKRSISGL</sequence>
<reference evidence="2 3" key="1">
    <citation type="submission" date="2023-10" db="EMBL/GenBank/DDBJ databases">
        <title>Draft genome sequence of Xylaria bambusicola isolate GMP-LS, the root and basal stem rot pathogen of sugarcane in Indonesia.</title>
        <authorList>
            <person name="Selvaraj P."/>
            <person name="Muralishankar V."/>
            <person name="Muruganantham S."/>
            <person name="Sp S."/>
            <person name="Haryani S."/>
            <person name="Lau K.J.X."/>
            <person name="Naqvi N.I."/>
        </authorList>
    </citation>
    <scope>NUCLEOTIDE SEQUENCE [LARGE SCALE GENOMIC DNA]</scope>
    <source>
        <strain evidence="2">GMP-LS</strain>
    </source>
</reference>
<feature type="compositionally biased region" description="Low complexity" evidence="1">
    <location>
        <begin position="29"/>
        <end position="41"/>
    </location>
</feature>
<organism evidence="2 3">
    <name type="scientific">Xylaria bambusicola</name>
    <dbReference type="NCBI Taxonomy" id="326684"/>
    <lineage>
        <taxon>Eukaryota</taxon>
        <taxon>Fungi</taxon>
        <taxon>Dikarya</taxon>
        <taxon>Ascomycota</taxon>
        <taxon>Pezizomycotina</taxon>
        <taxon>Sordariomycetes</taxon>
        <taxon>Xylariomycetidae</taxon>
        <taxon>Xylariales</taxon>
        <taxon>Xylariaceae</taxon>
        <taxon>Xylaria</taxon>
    </lineage>
</organism>
<evidence type="ECO:0000313" key="2">
    <source>
        <dbReference type="EMBL" id="KAK5624740.1"/>
    </source>
</evidence>